<dbReference type="SUPFAM" id="SSF48264">
    <property type="entry name" value="Cytochrome P450"/>
    <property type="match status" value="1"/>
</dbReference>
<reference evidence="9 10" key="1">
    <citation type="journal article" date="2024" name="G3 (Bethesda)">
        <title>Genome assembly of Hibiscus sabdariffa L. provides insights into metabolisms of medicinal natural products.</title>
        <authorList>
            <person name="Kim T."/>
        </authorList>
    </citation>
    <scope>NUCLEOTIDE SEQUENCE [LARGE SCALE GENOMIC DNA]</scope>
    <source>
        <strain evidence="9">TK-2024</strain>
        <tissue evidence="9">Old leaves</tissue>
    </source>
</reference>
<dbReference type="InterPro" id="IPR002401">
    <property type="entry name" value="Cyt_P450_E_grp-I"/>
</dbReference>
<evidence type="ECO:0000256" key="5">
    <source>
        <dbReference type="ARBA" id="ARBA00023002"/>
    </source>
</evidence>
<dbReference type="PANTHER" id="PTHR24296">
    <property type="entry name" value="CYTOCHROME P450"/>
    <property type="match status" value="1"/>
</dbReference>
<dbReference type="PRINTS" id="PR00463">
    <property type="entry name" value="EP450I"/>
</dbReference>
<evidence type="ECO:0000256" key="7">
    <source>
        <dbReference type="ARBA" id="ARBA00023033"/>
    </source>
</evidence>
<keyword evidence="8" id="KW-0812">Transmembrane</keyword>
<evidence type="ECO:0000313" key="10">
    <source>
        <dbReference type="Proteomes" id="UP001472677"/>
    </source>
</evidence>
<evidence type="ECO:0000256" key="4">
    <source>
        <dbReference type="ARBA" id="ARBA00022723"/>
    </source>
</evidence>
<keyword evidence="10" id="KW-1185">Reference proteome</keyword>
<protein>
    <recommendedName>
        <fullName evidence="11">Cytochrome P450</fullName>
    </recommendedName>
</protein>
<gene>
    <name evidence="9" type="ORF">V6N12_022393</name>
</gene>
<dbReference type="EMBL" id="JBBPBM010000004">
    <property type="protein sequence ID" value="KAK8587929.1"/>
    <property type="molecule type" value="Genomic_DNA"/>
</dbReference>
<dbReference type="PRINTS" id="PR00385">
    <property type="entry name" value="P450"/>
</dbReference>
<dbReference type="CDD" id="cd11064">
    <property type="entry name" value="CYP86A"/>
    <property type="match status" value="1"/>
</dbReference>
<evidence type="ECO:0008006" key="11">
    <source>
        <dbReference type="Google" id="ProtNLM"/>
    </source>
</evidence>
<evidence type="ECO:0000256" key="8">
    <source>
        <dbReference type="SAM" id="Phobius"/>
    </source>
</evidence>
<dbReference type="Proteomes" id="UP001472677">
    <property type="component" value="Unassembled WGS sequence"/>
</dbReference>
<feature type="transmembrane region" description="Helical" evidence="8">
    <location>
        <begin position="6"/>
        <end position="27"/>
    </location>
</feature>
<organism evidence="9 10">
    <name type="scientific">Hibiscus sabdariffa</name>
    <name type="common">roselle</name>
    <dbReference type="NCBI Taxonomy" id="183260"/>
    <lineage>
        <taxon>Eukaryota</taxon>
        <taxon>Viridiplantae</taxon>
        <taxon>Streptophyta</taxon>
        <taxon>Embryophyta</taxon>
        <taxon>Tracheophyta</taxon>
        <taxon>Spermatophyta</taxon>
        <taxon>Magnoliopsida</taxon>
        <taxon>eudicotyledons</taxon>
        <taxon>Gunneridae</taxon>
        <taxon>Pentapetalae</taxon>
        <taxon>rosids</taxon>
        <taxon>malvids</taxon>
        <taxon>Malvales</taxon>
        <taxon>Malvaceae</taxon>
        <taxon>Malvoideae</taxon>
        <taxon>Hibiscus</taxon>
    </lineage>
</organism>
<comment type="caution">
    <text evidence="9">The sequence shown here is derived from an EMBL/GenBank/DDBJ whole genome shotgun (WGS) entry which is preliminary data.</text>
</comment>
<proteinExistence type="inferred from homology"/>
<evidence type="ECO:0000313" key="9">
    <source>
        <dbReference type="EMBL" id="KAK8587929.1"/>
    </source>
</evidence>
<evidence type="ECO:0000256" key="2">
    <source>
        <dbReference type="ARBA" id="ARBA00010617"/>
    </source>
</evidence>
<dbReference type="Gene3D" id="1.10.630.10">
    <property type="entry name" value="Cytochrome P450"/>
    <property type="match status" value="1"/>
</dbReference>
<dbReference type="InterPro" id="IPR036396">
    <property type="entry name" value="Cyt_P450_sf"/>
</dbReference>
<keyword evidence="6" id="KW-0408">Iron</keyword>
<dbReference type="InterPro" id="IPR001128">
    <property type="entry name" value="Cyt_P450"/>
</dbReference>
<keyword evidence="5" id="KW-0560">Oxidoreductase</keyword>
<name>A0ABR2FUJ9_9ROSI</name>
<evidence type="ECO:0000256" key="1">
    <source>
        <dbReference type="ARBA" id="ARBA00001971"/>
    </source>
</evidence>
<evidence type="ECO:0000256" key="3">
    <source>
        <dbReference type="ARBA" id="ARBA00022617"/>
    </source>
</evidence>
<dbReference type="Pfam" id="PF00067">
    <property type="entry name" value="p450"/>
    <property type="match status" value="1"/>
</dbReference>
<keyword evidence="8" id="KW-1133">Transmembrane helix</keyword>
<sequence>MDILNGILLWIAYLLVFLFAIVVFFILKIYTGKSIHSPHYAPVKGTTFHQFLYFDHLYDHQLQVTLKQPTYRLLAIDRSDIFTSDTRNIEHVLKTNFKNYSRGKNREDTVADLWGDGFFAADGEKWMHQRKLLVSKFSRRVVTDFSCSVFRKHALSLVGAVSKMAASGQAIPIQGLVMKCSFHSMFEVGFGIDLNKLQSLSDEGNVFINAFDDGNERLFTRLFDPFWKLKRFLNIGAEATFKKNVKIIDDFVYNVISTKKELLASRRDHDAKEDLLSGLLTTEIEKNPELMTDKYLRDITLNMIIAGKDSTAVALSWFFYVLCKYPLVQEKVAQEVMDITNSEGNIAAVDEFIPTITSATLDQMHYLHAAITETLRLFPPIPTDSRYVEEDDVLPDGHRVKAGDEINYVTYAMARLPYIWGEDADCFRPERWLKNGVFQPESPFKFAGPQICLGKDFTYRQMKIYAISLIRYFRFKFADGMEDITYTTSFSLGMSKELHVWAVPRTMV</sequence>
<accession>A0ABR2FUJ9</accession>
<keyword evidence="7" id="KW-0503">Monooxygenase</keyword>
<keyword evidence="4" id="KW-0479">Metal-binding</keyword>
<keyword evidence="3" id="KW-0349">Heme</keyword>
<keyword evidence="8" id="KW-0472">Membrane</keyword>
<comment type="cofactor">
    <cofactor evidence="1">
        <name>heme</name>
        <dbReference type="ChEBI" id="CHEBI:30413"/>
    </cofactor>
</comment>
<evidence type="ECO:0000256" key="6">
    <source>
        <dbReference type="ARBA" id="ARBA00023004"/>
    </source>
</evidence>
<comment type="similarity">
    <text evidence="2">Belongs to the cytochrome P450 family.</text>
</comment>